<reference evidence="1" key="1">
    <citation type="journal article" date="2010" name="Science">
        <title>Plasticity of animal genome architecture unmasked by rapid evolution of a pelagic tunicate.</title>
        <authorList>
            <person name="Denoeud F."/>
            <person name="Henriet S."/>
            <person name="Mungpakdee S."/>
            <person name="Aury J.M."/>
            <person name="Da Silva C."/>
            <person name="Brinkmann H."/>
            <person name="Mikhaleva J."/>
            <person name="Olsen L.C."/>
            <person name="Jubin C."/>
            <person name="Canestro C."/>
            <person name="Bouquet J.M."/>
            <person name="Danks G."/>
            <person name="Poulain J."/>
            <person name="Campsteijn C."/>
            <person name="Adamski M."/>
            <person name="Cross I."/>
            <person name="Yadetie F."/>
            <person name="Muffato M."/>
            <person name="Louis A."/>
            <person name="Butcher S."/>
            <person name="Tsagkogeorga G."/>
            <person name="Konrad A."/>
            <person name="Singh S."/>
            <person name="Jensen M.F."/>
            <person name="Cong E.H."/>
            <person name="Eikeseth-Otteraa H."/>
            <person name="Noel B."/>
            <person name="Anthouard V."/>
            <person name="Porcel B.M."/>
            <person name="Kachouri-Lafond R."/>
            <person name="Nishino A."/>
            <person name="Ugolini M."/>
            <person name="Chourrout P."/>
            <person name="Nishida H."/>
            <person name="Aasland R."/>
            <person name="Huzurbazar S."/>
            <person name="Westhof E."/>
            <person name="Delsuc F."/>
            <person name="Lehrach H."/>
            <person name="Reinhardt R."/>
            <person name="Weissenbach J."/>
            <person name="Roy S.W."/>
            <person name="Artiguenave F."/>
            <person name="Postlethwait J.H."/>
            <person name="Manak J.R."/>
            <person name="Thompson E.M."/>
            <person name="Jaillon O."/>
            <person name="Du Pasquier L."/>
            <person name="Boudinot P."/>
            <person name="Liberles D.A."/>
            <person name="Volff J.N."/>
            <person name="Philippe H."/>
            <person name="Lenhard B."/>
            <person name="Roest Crollius H."/>
            <person name="Wincker P."/>
            <person name="Chourrout D."/>
        </authorList>
    </citation>
    <scope>NUCLEOTIDE SEQUENCE [LARGE SCALE GENOMIC DNA]</scope>
</reference>
<dbReference type="EMBL" id="FN653023">
    <property type="protein sequence ID" value="CBY18101.1"/>
    <property type="molecule type" value="Genomic_DNA"/>
</dbReference>
<sequence>MRAVQKLARVSARTVKLPQYTKKSGGVDFTVARQWQNSPFCSTMESANYIGGAIMTIMMISVWEDLSAIGVGVMGL</sequence>
<evidence type="ECO:0000313" key="1">
    <source>
        <dbReference type="EMBL" id="CBY18101.1"/>
    </source>
</evidence>
<dbReference type="OrthoDB" id="10280427at2759"/>
<organism evidence="1">
    <name type="scientific">Oikopleura dioica</name>
    <name type="common">Tunicate</name>
    <dbReference type="NCBI Taxonomy" id="34765"/>
    <lineage>
        <taxon>Eukaryota</taxon>
        <taxon>Metazoa</taxon>
        <taxon>Chordata</taxon>
        <taxon>Tunicata</taxon>
        <taxon>Appendicularia</taxon>
        <taxon>Copelata</taxon>
        <taxon>Oikopleuridae</taxon>
        <taxon>Oikopleura</taxon>
    </lineage>
</organism>
<keyword evidence="2" id="KW-1185">Reference proteome</keyword>
<dbReference type="Proteomes" id="UP000001307">
    <property type="component" value="Unassembled WGS sequence"/>
</dbReference>
<evidence type="ECO:0000313" key="2">
    <source>
        <dbReference type="Proteomes" id="UP000001307"/>
    </source>
</evidence>
<name>E4X397_OIKDI</name>
<dbReference type="AlphaFoldDB" id="E4X397"/>
<gene>
    <name evidence="1" type="ORF">GSOID_T00017736001</name>
</gene>
<protein>
    <submittedName>
        <fullName evidence="1">Uncharacterized protein</fullName>
    </submittedName>
</protein>
<dbReference type="InParanoid" id="E4X397"/>
<accession>E4X397</accession>
<proteinExistence type="predicted"/>